<dbReference type="Proteomes" id="UP000326759">
    <property type="component" value="Unassembled WGS sequence"/>
</dbReference>
<dbReference type="AlphaFoldDB" id="A0A5N5TC21"/>
<feature type="domain" description="DNA polymerase-epsilon zinc finger" evidence="6">
    <location>
        <begin position="2"/>
        <end position="48"/>
    </location>
</feature>
<dbReference type="EMBL" id="SEYY01003570">
    <property type="protein sequence ID" value="KAB7504213.1"/>
    <property type="molecule type" value="Genomic_DNA"/>
</dbReference>
<reference evidence="7 8" key="1">
    <citation type="journal article" date="2019" name="PLoS Biol.">
        <title>Sex chromosomes control vertical transmission of feminizing Wolbachia symbionts in an isopod.</title>
        <authorList>
            <person name="Becking T."/>
            <person name="Chebbi M.A."/>
            <person name="Giraud I."/>
            <person name="Moumen B."/>
            <person name="Laverre T."/>
            <person name="Caubet Y."/>
            <person name="Peccoud J."/>
            <person name="Gilbert C."/>
            <person name="Cordaux R."/>
        </authorList>
    </citation>
    <scope>NUCLEOTIDE SEQUENCE [LARGE SCALE GENOMIC DNA]</scope>
    <source>
        <strain evidence="7">ANa2</strain>
        <tissue evidence="7">Whole body excluding digestive tract and cuticle</tissue>
    </source>
</reference>
<keyword evidence="8" id="KW-1185">Reference proteome</keyword>
<gene>
    <name evidence="7" type="primary">Pole</name>
    <name evidence="7" type="ORF">Anas_08529</name>
</gene>
<evidence type="ECO:0000256" key="2">
    <source>
        <dbReference type="ARBA" id="ARBA00022695"/>
    </source>
</evidence>
<evidence type="ECO:0000256" key="3">
    <source>
        <dbReference type="ARBA" id="ARBA00022705"/>
    </source>
</evidence>
<accession>A0A5N5TC21</accession>
<organism evidence="7 8">
    <name type="scientific">Armadillidium nasatum</name>
    <dbReference type="NCBI Taxonomy" id="96803"/>
    <lineage>
        <taxon>Eukaryota</taxon>
        <taxon>Metazoa</taxon>
        <taxon>Ecdysozoa</taxon>
        <taxon>Arthropoda</taxon>
        <taxon>Crustacea</taxon>
        <taxon>Multicrustacea</taxon>
        <taxon>Malacostraca</taxon>
        <taxon>Eumalacostraca</taxon>
        <taxon>Peracarida</taxon>
        <taxon>Isopoda</taxon>
        <taxon>Oniscidea</taxon>
        <taxon>Crinocheta</taxon>
        <taxon>Armadillidiidae</taxon>
        <taxon>Armadillidium</taxon>
    </lineage>
</organism>
<dbReference type="GO" id="GO:0003887">
    <property type="term" value="F:DNA-directed DNA polymerase activity"/>
    <property type="evidence" value="ECO:0007669"/>
    <property type="project" value="UniProtKB-KW"/>
</dbReference>
<evidence type="ECO:0000313" key="8">
    <source>
        <dbReference type="Proteomes" id="UP000326759"/>
    </source>
</evidence>
<keyword evidence="3" id="KW-0235">DNA replication</keyword>
<proteinExistence type="predicted"/>
<comment type="caution">
    <text evidence="7">The sequence shown here is derived from an EMBL/GenBank/DDBJ whole genome shotgun (WGS) entry which is preliminary data.</text>
</comment>
<keyword evidence="2" id="KW-0548">Nucleotidyltransferase</keyword>
<dbReference type="GO" id="GO:0006260">
    <property type="term" value="P:DNA replication"/>
    <property type="evidence" value="ECO:0007669"/>
    <property type="project" value="UniProtKB-KW"/>
</dbReference>
<dbReference type="GO" id="GO:0003677">
    <property type="term" value="F:DNA binding"/>
    <property type="evidence" value="ECO:0007669"/>
    <property type="project" value="UniProtKB-KW"/>
</dbReference>
<sequence length="62" mass="7667">MEVKQPNMPLYCTCGGRFKTLLNRDDFKKKLRIFWTIAKLYQLPLLRETVEWIARRNFWKNF</sequence>
<dbReference type="InterPro" id="IPR054475">
    <property type="entry name" value="Znf-DPOE"/>
</dbReference>
<keyword evidence="5" id="KW-0238">DNA-binding</keyword>
<evidence type="ECO:0000313" key="7">
    <source>
        <dbReference type="EMBL" id="KAB7504213.1"/>
    </source>
</evidence>
<keyword evidence="1" id="KW-0808">Transferase</keyword>
<evidence type="ECO:0000256" key="4">
    <source>
        <dbReference type="ARBA" id="ARBA00022932"/>
    </source>
</evidence>
<name>A0A5N5TC21_9CRUS</name>
<evidence type="ECO:0000259" key="6">
    <source>
        <dbReference type="Pfam" id="PF22912"/>
    </source>
</evidence>
<evidence type="ECO:0000256" key="5">
    <source>
        <dbReference type="ARBA" id="ARBA00023125"/>
    </source>
</evidence>
<dbReference type="Pfam" id="PF22912">
    <property type="entry name" value="zf-DPOE"/>
    <property type="match status" value="1"/>
</dbReference>
<evidence type="ECO:0000256" key="1">
    <source>
        <dbReference type="ARBA" id="ARBA00022679"/>
    </source>
</evidence>
<keyword evidence="4" id="KW-0239">DNA-directed DNA polymerase</keyword>
<protein>
    <submittedName>
        <fullName evidence="7">DNA polymerase epsilon catalytic subunit A</fullName>
    </submittedName>
</protein>